<evidence type="ECO:0000256" key="3">
    <source>
        <dbReference type="ARBA" id="ARBA00022692"/>
    </source>
</evidence>
<dbReference type="PANTHER" id="PTHR43652:SF2">
    <property type="entry name" value="BASIC AMINO ACID ANTIPORTER YFCC-RELATED"/>
    <property type="match status" value="1"/>
</dbReference>
<feature type="transmembrane region" description="Helical" evidence="6">
    <location>
        <begin position="198"/>
        <end position="220"/>
    </location>
</feature>
<dbReference type="PANTHER" id="PTHR43652">
    <property type="entry name" value="BASIC AMINO ACID ANTIPORTER YFCC-RELATED"/>
    <property type="match status" value="1"/>
</dbReference>
<dbReference type="Pfam" id="PF03606">
    <property type="entry name" value="DcuC"/>
    <property type="match status" value="1"/>
</dbReference>
<feature type="transmembrane region" description="Helical" evidence="6">
    <location>
        <begin position="320"/>
        <end position="338"/>
    </location>
</feature>
<keyword evidence="3 6" id="KW-0812">Transmembrane</keyword>
<evidence type="ECO:0000256" key="6">
    <source>
        <dbReference type="SAM" id="Phobius"/>
    </source>
</evidence>
<feature type="transmembrane region" description="Helical" evidence="6">
    <location>
        <begin position="12"/>
        <end position="33"/>
    </location>
</feature>
<evidence type="ECO:0000256" key="5">
    <source>
        <dbReference type="ARBA" id="ARBA00023136"/>
    </source>
</evidence>
<feature type="transmembrane region" description="Helical" evidence="6">
    <location>
        <begin position="260"/>
        <end position="278"/>
    </location>
</feature>
<proteinExistence type="predicted"/>
<feature type="transmembrane region" description="Helical" evidence="6">
    <location>
        <begin position="287"/>
        <end position="304"/>
    </location>
</feature>
<dbReference type="RefSeq" id="WP_308452877.1">
    <property type="nucleotide sequence ID" value="NZ_JAJEQR010000008.1"/>
</dbReference>
<evidence type="ECO:0000256" key="4">
    <source>
        <dbReference type="ARBA" id="ARBA00022989"/>
    </source>
</evidence>
<sequence>MGGSNTKVKKQFPHPLWVITLVVLAAVVLTWLIPSGEFVREVNEAGLKVVVPDQFSFLEKIYLKPWNVPSYIVQGFLAVASMLFMTIFSGCAFTVVLEGGALQSLIAGFVKKFGSKDIIFISLLTLIFGLIATSQSVVTFIGFTPIIVMMAISMGYDAILGVSLVVLGGAIGFSTGTLNATTTVVAQEIAGLPLYSGLTYRFVCFAVFMVVTDIFLIWYARKVKANPAVSPMYELGGQSTSEINASDALEGMGSMTARKWLVILTVMGSLAVMVYGCLKHSWGMDQISMVFLCEGIIAGLFYGYNANKICELFTEGAKKMIGVCLIVGVSRTVGVVLTEAQVMDTIVYGMGNLLMSVPSFLAPPAMFIANIIVNIFIGSGTGQATAVMPIFTPIADMIGMTRQTAVLAFNFGDGFCNYILPTASALMGNLAVANVPYTTWMKYMWKVFTIWVITGSVMLIIAQIIQYGPM</sequence>
<accession>A0AAE3JEV6</accession>
<comment type="subcellular location">
    <subcellularLocation>
        <location evidence="1">Cell membrane</location>
        <topology evidence="1">Multi-pass membrane protein</topology>
    </subcellularLocation>
</comment>
<name>A0AAE3JEV6_9FIRM</name>
<keyword evidence="2" id="KW-1003">Cell membrane</keyword>
<reference evidence="7" key="1">
    <citation type="submission" date="2021-10" db="EMBL/GenBank/DDBJ databases">
        <title>Anaerobic single-cell dispensing facilitates the cultivation of human gut bacteria.</title>
        <authorList>
            <person name="Afrizal A."/>
        </authorList>
    </citation>
    <scope>NUCLEOTIDE SEQUENCE</scope>
    <source>
        <strain evidence="7">CLA-AA-H215</strain>
    </source>
</reference>
<protein>
    <submittedName>
        <fullName evidence="7">YfcC family protein</fullName>
    </submittedName>
</protein>
<feature type="transmembrane region" description="Helical" evidence="6">
    <location>
        <begin position="367"/>
        <end position="394"/>
    </location>
</feature>
<feature type="transmembrane region" description="Helical" evidence="6">
    <location>
        <begin position="71"/>
        <end position="97"/>
    </location>
</feature>
<dbReference type="GO" id="GO:0005886">
    <property type="term" value="C:plasma membrane"/>
    <property type="evidence" value="ECO:0007669"/>
    <property type="project" value="UniProtKB-SubCell"/>
</dbReference>
<feature type="transmembrane region" description="Helical" evidence="6">
    <location>
        <begin position="159"/>
        <end position="186"/>
    </location>
</feature>
<dbReference type="EMBL" id="JAJEQR010000008">
    <property type="protein sequence ID" value="MCC2230167.1"/>
    <property type="molecule type" value="Genomic_DNA"/>
</dbReference>
<keyword evidence="5 6" id="KW-0472">Membrane</keyword>
<gene>
    <name evidence="7" type="ORF">LKD81_04010</name>
</gene>
<dbReference type="Proteomes" id="UP001198182">
    <property type="component" value="Unassembled WGS sequence"/>
</dbReference>
<keyword evidence="4 6" id="KW-1133">Transmembrane helix</keyword>
<evidence type="ECO:0000313" key="8">
    <source>
        <dbReference type="Proteomes" id="UP001198182"/>
    </source>
</evidence>
<feature type="transmembrane region" description="Helical" evidence="6">
    <location>
        <begin position="443"/>
        <end position="465"/>
    </location>
</feature>
<feature type="transmembrane region" description="Helical" evidence="6">
    <location>
        <begin position="118"/>
        <end position="147"/>
    </location>
</feature>
<comment type="caution">
    <text evidence="7">The sequence shown here is derived from an EMBL/GenBank/DDBJ whole genome shotgun (WGS) entry which is preliminary data.</text>
</comment>
<keyword evidence="8" id="KW-1185">Reference proteome</keyword>
<dbReference type="AlphaFoldDB" id="A0AAE3JEV6"/>
<evidence type="ECO:0000313" key="7">
    <source>
        <dbReference type="EMBL" id="MCC2230167.1"/>
    </source>
</evidence>
<dbReference type="InterPro" id="IPR018385">
    <property type="entry name" value="C4_dicarb_anaerob_car-like"/>
</dbReference>
<dbReference type="InterPro" id="IPR051679">
    <property type="entry name" value="DASS-Related_Transporters"/>
</dbReference>
<evidence type="ECO:0000256" key="1">
    <source>
        <dbReference type="ARBA" id="ARBA00004651"/>
    </source>
</evidence>
<organism evidence="7 8">
    <name type="scientific">Hominifimenecus microfluidus</name>
    <dbReference type="NCBI Taxonomy" id="2885348"/>
    <lineage>
        <taxon>Bacteria</taxon>
        <taxon>Bacillati</taxon>
        <taxon>Bacillota</taxon>
        <taxon>Clostridia</taxon>
        <taxon>Lachnospirales</taxon>
        <taxon>Lachnospiraceae</taxon>
        <taxon>Hominifimenecus</taxon>
    </lineage>
</organism>
<evidence type="ECO:0000256" key="2">
    <source>
        <dbReference type="ARBA" id="ARBA00022475"/>
    </source>
</evidence>
<feature type="transmembrane region" description="Helical" evidence="6">
    <location>
        <begin position="415"/>
        <end position="437"/>
    </location>
</feature>